<proteinExistence type="predicted"/>
<dbReference type="Pfam" id="PF00005">
    <property type="entry name" value="ABC_tran"/>
    <property type="match status" value="1"/>
</dbReference>
<dbReference type="GO" id="GO:0016757">
    <property type="term" value="F:glycosyltransferase activity"/>
    <property type="evidence" value="ECO:0007669"/>
    <property type="project" value="UniProtKB-KW"/>
</dbReference>
<sequence length="288" mass="31592">MAAASSPDEVSRGTAATSGAERPVDSAMATVVAEDVSKVFFPGAEPVWALEDFSLTLEPGSFTCIVGPSGCGKSTFLRIVGGLEERTVGTLEVTGAQHAIPSAFVFQEHGVFPWMTVRENITFGLRMMGVSRAERDRVAEDWLRRVRLHDFARSYPHQLSGGMRQRVAIARAFATGSPLLLMDEPLGALDAQTRMLMQEELVSLWEQERKTVLMVTHDIDEALILGDRVIVMTPRPGKLKEDIEVPFPRPRSIGVESTPEFTRLRTHIWESLREDALAGGSATKEATA</sequence>
<dbReference type="HOGENOM" id="CLU_000604_1_22_11"/>
<evidence type="ECO:0000313" key="7">
    <source>
        <dbReference type="Proteomes" id="UP000019754"/>
    </source>
</evidence>
<keyword evidence="3" id="KW-0067">ATP-binding</keyword>
<evidence type="ECO:0000256" key="3">
    <source>
        <dbReference type="ARBA" id="ARBA00022840"/>
    </source>
</evidence>
<dbReference type="CDD" id="cd03293">
    <property type="entry name" value="ABC_NrtD_SsuB_transporters"/>
    <property type="match status" value="1"/>
</dbReference>
<feature type="region of interest" description="Disordered" evidence="4">
    <location>
        <begin position="1"/>
        <end position="21"/>
    </location>
</feature>
<dbReference type="PROSITE" id="PS50893">
    <property type="entry name" value="ABC_TRANSPORTER_2"/>
    <property type="match status" value="1"/>
</dbReference>
<keyword evidence="6" id="KW-0808">Transferase</keyword>
<dbReference type="STRING" id="1249481.D641_0110705"/>
<evidence type="ECO:0000256" key="1">
    <source>
        <dbReference type="ARBA" id="ARBA00022448"/>
    </source>
</evidence>
<dbReference type="PANTHER" id="PTHR42788:SF13">
    <property type="entry name" value="ALIPHATIC SULFONATES IMPORT ATP-BINDING PROTEIN SSUB"/>
    <property type="match status" value="1"/>
</dbReference>
<dbReference type="Gene3D" id="3.40.50.300">
    <property type="entry name" value="P-loop containing nucleotide triphosphate hydrolases"/>
    <property type="match status" value="1"/>
</dbReference>
<dbReference type="GO" id="GO:0005524">
    <property type="term" value="F:ATP binding"/>
    <property type="evidence" value="ECO:0007669"/>
    <property type="project" value="UniProtKB-KW"/>
</dbReference>
<comment type="caution">
    <text evidence="6">The sequence shown here is derived from an EMBL/GenBank/DDBJ whole genome shotgun (WGS) entry which is preliminary data.</text>
</comment>
<keyword evidence="6" id="KW-0328">Glycosyltransferase</keyword>
<accession>A0A022KWR1</accession>
<evidence type="ECO:0000256" key="2">
    <source>
        <dbReference type="ARBA" id="ARBA00022741"/>
    </source>
</evidence>
<keyword evidence="7" id="KW-1185">Reference proteome</keyword>
<dbReference type="PROSITE" id="PS00211">
    <property type="entry name" value="ABC_TRANSPORTER_1"/>
    <property type="match status" value="1"/>
</dbReference>
<reference evidence="6 7" key="1">
    <citation type="journal article" date="2013" name="Genome Announc.">
        <title>Draft genome sequence of an Actinobacterium, Brachybacterium muris strain UCD-AY4.</title>
        <authorList>
            <person name="Lo J.R."/>
            <person name="Lang J.M."/>
            <person name="Darling A.E."/>
            <person name="Eisen J.A."/>
            <person name="Coil D.A."/>
        </authorList>
    </citation>
    <scope>NUCLEOTIDE SEQUENCE [LARGE SCALE GENOMIC DNA]</scope>
    <source>
        <strain evidence="6 7">UCD-AY4</strain>
    </source>
</reference>
<organism evidence="6 7">
    <name type="scientific">Brachybacterium muris UCD-AY4</name>
    <dbReference type="NCBI Taxonomy" id="1249481"/>
    <lineage>
        <taxon>Bacteria</taxon>
        <taxon>Bacillati</taxon>
        <taxon>Actinomycetota</taxon>
        <taxon>Actinomycetes</taxon>
        <taxon>Micrococcales</taxon>
        <taxon>Dermabacteraceae</taxon>
        <taxon>Brachybacterium</taxon>
    </lineage>
</organism>
<keyword evidence="1" id="KW-0813">Transport</keyword>
<dbReference type="InterPro" id="IPR027417">
    <property type="entry name" value="P-loop_NTPase"/>
</dbReference>
<dbReference type="SMART" id="SM00382">
    <property type="entry name" value="AAA"/>
    <property type="match status" value="1"/>
</dbReference>
<evidence type="ECO:0000313" key="6">
    <source>
        <dbReference type="EMBL" id="EYT48676.1"/>
    </source>
</evidence>
<feature type="domain" description="ABC transporter" evidence="5">
    <location>
        <begin position="31"/>
        <end position="259"/>
    </location>
</feature>
<protein>
    <submittedName>
        <fullName evidence="6">Mannosyltransferase</fullName>
    </submittedName>
</protein>
<dbReference type="EMBL" id="AORC01000013">
    <property type="protein sequence ID" value="EYT48676.1"/>
    <property type="molecule type" value="Genomic_DNA"/>
</dbReference>
<dbReference type="GO" id="GO:0016887">
    <property type="term" value="F:ATP hydrolysis activity"/>
    <property type="evidence" value="ECO:0007669"/>
    <property type="project" value="InterPro"/>
</dbReference>
<dbReference type="InterPro" id="IPR017871">
    <property type="entry name" value="ABC_transporter-like_CS"/>
</dbReference>
<dbReference type="AlphaFoldDB" id="A0A022KWR1"/>
<name>A0A022KWR1_9MICO</name>
<evidence type="ECO:0000259" key="5">
    <source>
        <dbReference type="PROSITE" id="PS50893"/>
    </source>
</evidence>
<keyword evidence="2" id="KW-0547">Nucleotide-binding</keyword>
<dbReference type="PANTHER" id="PTHR42788">
    <property type="entry name" value="TAURINE IMPORT ATP-BINDING PROTEIN-RELATED"/>
    <property type="match status" value="1"/>
</dbReference>
<evidence type="ECO:0000256" key="4">
    <source>
        <dbReference type="SAM" id="MobiDB-lite"/>
    </source>
</evidence>
<dbReference type="InterPro" id="IPR003439">
    <property type="entry name" value="ABC_transporter-like_ATP-bd"/>
</dbReference>
<dbReference type="InterPro" id="IPR003593">
    <property type="entry name" value="AAA+_ATPase"/>
</dbReference>
<dbReference type="SUPFAM" id="SSF52540">
    <property type="entry name" value="P-loop containing nucleoside triphosphate hydrolases"/>
    <property type="match status" value="1"/>
</dbReference>
<gene>
    <name evidence="6" type="ORF">D641_0110705</name>
</gene>
<dbReference type="Proteomes" id="UP000019754">
    <property type="component" value="Unassembled WGS sequence"/>
</dbReference>
<dbReference type="RefSeq" id="WP_017824775.1">
    <property type="nucleotide sequence ID" value="NZ_KB403092.1"/>
</dbReference>
<dbReference type="InterPro" id="IPR050166">
    <property type="entry name" value="ABC_transporter_ATP-bind"/>
</dbReference>